<feature type="chain" id="PRO_5011559378" description="DUF4369 domain-containing protein" evidence="1">
    <location>
        <begin position="20"/>
        <end position="207"/>
    </location>
</feature>
<evidence type="ECO:0000313" key="2">
    <source>
        <dbReference type="EMBL" id="SEK27775.1"/>
    </source>
</evidence>
<dbReference type="OrthoDB" id="1043955at2"/>
<dbReference type="AlphaFoldDB" id="A0A1H7FWM2"/>
<dbReference type="STRING" id="1038014.SAMN04487910_0145"/>
<reference evidence="2 3" key="1">
    <citation type="submission" date="2016-10" db="EMBL/GenBank/DDBJ databases">
        <authorList>
            <person name="de Groot N.N."/>
        </authorList>
    </citation>
    <scope>NUCLEOTIDE SEQUENCE [LARGE SCALE GENOMIC DNA]</scope>
    <source>
        <strain evidence="2 3">DSM 25232</strain>
    </source>
</reference>
<keyword evidence="1" id="KW-0732">Signal</keyword>
<keyword evidence="3" id="KW-1185">Reference proteome</keyword>
<gene>
    <name evidence="2" type="ORF">SAMN04487910_0145</name>
</gene>
<dbReference type="EMBL" id="FOAB01000001">
    <property type="protein sequence ID" value="SEK27775.1"/>
    <property type="molecule type" value="Genomic_DNA"/>
</dbReference>
<evidence type="ECO:0008006" key="4">
    <source>
        <dbReference type="Google" id="ProtNLM"/>
    </source>
</evidence>
<evidence type="ECO:0000313" key="3">
    <source>
        <dbReference type="Proteomes" id="UP000198521"/>
    </source>
</evidence>
<proteinExistence type="predicted"/>
<sequence>MRYLLISIFCVSIFSCKVATVENFIETEVKSDDVVHNPYFSNAAIDYVYKSDISVYGNEFSGILILKRIAPQRHRIVFTSQFGSTFFDIEIGNESYKIHSIVEQLNRKIILNTLIKDFSLLIKENGKVAERYHNDAYNVLKNENDKYSNYYFYNIFDQKLDKIVNATKRKEKVIILFNEISEDQVAENIRIDHKNIRLNIELNFLKK</sequence>
<dbReference type="Proteomes" id="UP000198521">
    <property type="component" value="Unassembled WGS sequence"/>
</dbReference>
<dbReference type="RefSeq" id="WP_091404124.1">
    <property type="nucleotide sequence ID" value="NZ_FOAB01000001.1"/>
</dbReference>
<dbReference type="PROSITE" id="PS51257">
    <property type="entry name" value="PROKAR_LIPOPROTEIN"/>
    <property type="match status" value="1"/>
</dbReference>
<evidence type="ECO:0000256" key="1">
    <source>
        <dbReference type="SAM" id="SignalP"/>
    </source>
</evidence>
<organism evidence="2 3">
    <name type="scientific">Aquimarina amphilecti</name>
    <dbReference type="NCBI Taxonomy" id="1038014"/>
    <lineage>
        <taxon>Bacteria</taxon>
        <taxon>Pseudomonadati</taxon>
        <taxon>Bacteroidota</taxon>
        <taxon>Flavobacteriia</taxon>
        <taxon>Flavobacteriales</taxon>
        <taxon>Flavobacteriaceae</taxon>
        <taxon>Aquimarina</taxon>
    </lineage>
</organism>
<feature type="signal peptide" evidence="1">
    <location>
        <begin position="1"/>
        <end position="19"/>
    </location>
</feature>
<protein>
    <recommendedName>
        <fullName evidence="4">DUF4369 domain-containing protein</fullName>
    </recommendedName>
</protein>
<name>A0A1H7FWM2_AQUAM</name>
<accession>A0A1H7FWM2</accession>